<gene>
    <name evidence="1" type="ORF">BN138_615</name>
</gene>
<dbReference type="EMBL" id="HF548301">
    <property type="protein sequence ID" value="CCO21427.1"/>
    <property type="molecule type" value="Genomic_DNA"/>
</dbReference>
<protein>
    <submittedName>
        <fullName evidence="1">Putative peridinin-chlorophyll a-binding protein</fullName>
    </submittedName>
</protein>
<dbReference type="Pfam" id="PF02429">
    <property type="entry name" value="PCP"/>
    <property type="match status" value="1"/>
</dbReference>
<reference evidence="1" key="2">
    <citation type="journal article" date="2013" name="Biotechnol. Biofuels">
        <title>Mining for hemicellulases in the fungus-growing termite Pseudacanthotermes militaris using functional metagenomics.</title>
        <authorList>
            <person name="Bastien G."/>
            <person name="Arnal G."/>
            <person name="Bozonnet S."/>
            <person name="Laguerre S."/>
            <person name="Ferreira F."/>
            <person name="Faure R."/>
            <person name="Henrissat B."/>
            <person name="Lefevre F."/>
            <person name="Robe P."/>
            <person name="Bouchez O."/>
            <person name="Noirot C."/>
            <person name="Dumon C."/>
            <person name="O'Donohue M."/>
        </authorList>
    </citation>
    <scope>NUCLEOTIDE SEQUENCE</scope>
</reference>
<proteinExistence type="predicted"/>
<name>S0DE72_9ZZZZ</name>
<dbReference type="GO" id="GO:0030076">
    <property type="term" value="C:light-harvesting complex"/>
    <property type="evidence" value="ECO:0007669"/>
    <property type="project" value="InterPro"/>
</dbReference>
<dbReference type="InterPro" id="IPR003376">
    <property type="entry name" value="Peridinin-chlorophyll-bd_prot"/>
</dbReference>
<sequence length="113" mass="12344">MDPAYLKEGALAHAKAIGNVDAKGVLPLDDLIAINSAIGHMIKSSGESSTMGTFNAFKGILPDYIPFYLLSSVNPLDAKEAYDALLQFKDVVKASLRPRCLQFFQSCWRSSDF</sequence>
<dbReference type="Gene3D" id="1.40.10.10">
    <property type="entry name" value="Peridinin-chlorophyll A binding"/>
    <property type="match status" value="1"/>
</dbReference>
<organism evidence="1">
    <name type="scientific">termite gut metagenome</name>
    <dbReference type="NCBI Taxonomy" id="433724"/>
    <lineage>
        <taxon>unclassified sequences</taxon>
        <taxon>metagenomes</taxon>
        <taxon>organismal metagenomes</taxon>
    </lineage>
</organism>
<reference evidence="1" key="1">
    <citation type="submission" date="2012-10" db="EMBL/GenBank/DDBJ databases">
        <authorList>
            <person name="Sandrine L."/>
        </authorList>
    </citation>
    <scope>NUCLEOTIDE SEQUENCE</scope>
</reference>
<dbReference type="AlphaFoldDB" id="S0DE72"/>
<accession>S0DE72</accession>
<dbReference type="SUPFAM" id="SSF48608">
    <property type="entry name" value="Peridinin-chlorophyll protein"/>
    <property type="match status" value="1"/>
</dbReference>
<evidence type="ECO:0000313" key="1">
    <source>
        <dbReference type="EMBL" id="CCO21427.1"/>
    </source>
</evidence>
<dbReference type="GO" id="GO:0016168">
    <property type="term" value="F:chlorophyll binding"/>
    <property type="evidence" value="ECO:0007669"/>
    <property type="project" value="InterPro"/>
</dbReference>
<dbReference type="InterPro" id="IPR036550">
    <property type="entry name" value="Peridinin-chlorophyll-bd_sf"/>
</dbReference>